<dbReference type="RefSeq" id="WP_139012633.1">
    <property type="nucleotide sequence ID" value="NZ_VBSN01000038.1"/>
</dbReference>
<keyword evidence="1" id="KW-0378">Hydrolase</keyword>
<name>A0A5M8QY83_9BACT</name>
<sequence length="596" mass="68415">MKNSINAVEIWGGLECTINRVNDSYFDQLEYAGHYTRDEDIGMISSLGIKTLRYPVLWERHQPEVDTDIDWSGTEMKLHQIRQSGMEVIAGLVHHGSGPRHVNFFDGSFEKGLADYARLVAEKFPWIHYYTPVNEPLTTARFCGLYGHWYPHHCDELSFYKILLSECKAIVMAMQAIREINSSAELIQTDDLGKCYSTPLLQYQAEYENERRWLSYELICGSLTPDHLMWKRLVKVGIHPEELYYFQSNNCRPAIAGFNYYITSERYLDENIYKYDRQFHGGNGIHTYSDIEAVRVPLSVENGPKLLIREAWERLGIPIAITECHLYSTRDEQMRWFCQMLDTAVALRKEGIDVRAVTAWAILGLYGWNRLVTQPWGDYEAGIFNVTGGQVRPTALAAMIKMLAGGLPFQHPVLETEGWWQRRIRLLSTCSDHFTDETEERESACQPLLILDESGTFTKAMGKICGDRNIRWISMDTRDMAPEYASYELEIKRLNPWAVLHSPVDFTNPALHEQKLAALAGLCGELDIRFLLWLSNEDFDAHENILAANPHALILYASSHPEQSFHLLHEALNMLLDETTGVHYMESGTILERASI</sequence>
<evidence type="ECO:0000313" key="1">
    <source>
        <dbReference type="EMBL" id="KAA6439383.1"/>
    </source>
</evidence>
<evidence type="ECO:0000313" key="2">
    <source>
        <dbReference type="Proteomes" id="UP000323994"/>
    </source>
</evidence>
<protein>
    <submittedName>
        <fullName evidence="1">Family 1 glycosylhydrolase</fullName>
    </submittedName>
</protein>
<dbReference type="GO" id="GO:0005975">
    <property type="term" value="P:carbohydrate metabolic process"/>
    <property type="evidence" value="ECO:0007669"/>
    <property type="project" value="InterPro"/>
</dbReference>
<gene>
    <name evidence="1" type="ORF">FEM33_14075</name>
</gene>
<dbReference type="Gene3D" id="3.20.20.80">
    <property type="entry name" value="Glycosidases"/>
    <property type="match status" value="1"/>
</dbReference>
<comment type="caution">
    <text evidence="1">The sequence shown here is derived from an EMBL/GenBank/DDBJ whole genome shotgun (WGS) entry which is preliminary data.</text>
</comment>
<keyword evidence="2" id="KW-1185">Reference proteome</keyword>
<proteinExistence type="predicted"/>
<accession>A0A5M8QY83</accession>
<dbReference type="Proteomes" id="UP000323994">
    <property type="component" value="Unassembled WGS sequence"/>
</dbReference>
<dbReference type="OrthoDB" id="9803892at2"/>
<reference evidence="1 2" key="1">
    <citation type="submission" date="2019-05" db="EMBL/GenBank/DDBJ databases">
        <authorList>
            <person name="Qu J.-H."/>
        </authorList>
    </citation>
    <scope>NUCLEOTIDE SEQUENCE [LARGE SCALE GENOMIC DNA]</scope>
    <source>
        <strain evidence="1 2">NS28</strain>
    </source>
</reference>
<organism evidence="1 2">
    <name type="scientific">Dyadobacter flavalbus</name>
    <dbReference type="NCBI Taxonomy" id="2579942"/>
    <lineage>
        <taxon>Bacteria</taxon>
        <taxon>Pseudomonadati</taxon>
        <taxon>Bacteroidota</taxon>
        <taxon>Cytophagia</taxon>
        <taxon>Cytophagales</taxon>
        <taxon>Spirosomataceae</taxon>
        <taxon>Dyadobacter</taxon>
    </lineage>
</organism>
<dbReference type="GO" id="GO:0004553">
    <property type="term" value="F:hydrolase activity, hydrolyzing O-glycosyl compounds"/>
    <property type="evidence" value="ECO:0007669"/>
    <property type="project" value="InterPro"/>
</dbReference>
<dbReference type="SUPFAM" id="SSF51445">
    <property type="entry name" value="(Trans)glycosidases"/>
    <property type="match status" value="1"/>
</dbReference>
<dbReference type="InterPro" id="IPR017853">
    <property type="entry name" value="GH"/>
</dbReference>
<dbReference type="EMBL" id="VBSN01000038">
    <property type="protein sequence ID" value="KAA6439383.1"/>
    <property type="molecule type" value="Genomic_DNA"/>
</dbReference>
<dbReference type="AlphaFoldDB" id="A0A5M8QY83"/>